<reference evidence="2 3" key="1">
    <citation type="journal article" date="2014" name="PLoS Genet.">
        <title>Phylogenetically driven sequencing of extremely halophilic archaea reveals strategies for static and dynamic osmo-response.</title>
        <authorList>
            <person name="Becker E.A."/>
            <person name="Seitzer P.M."/>
            <person name="Tritt A."/>
            <person name="Larsen D."/>
            <person name="Krusor M."/>
            <person name="Yao A.I."/>
            <person name="Wu D."/>
            <person name="Madern D."/>
            <person name="Eisen J.A."/>
            <person name="Darling A.E."/>
            <person name="Facciotti M.T."/>
        </authorList>
    </citation>
    <scope>NUCLEOTIDE SEQUENCE [LARGE SCALE GENOMIC DNA]</scope>
    <source>
        <strain evidence="2 3">GA33</strain>
    </source>
</reference>
<dbReference type="InterPro" id="IPR052170">
    <property type="entry name" value="M29_Exopeptidase"/>
</dbReference>
<comment type="caution">
    <text evidence="2">The sequence shown here is derived from an EMBL/GenBank/DDBJ whole genome shotgun (WGS) entry which is preliminary data.</text>
</comment>
<protein>
    <submittedName>
        <fullName evidence="2">Peptidase M29 aminopeptidase II</fullName>
    </submittedName>
</protein>
<dbReference type="SUPFAM" id="SSF144052">
    <property type="entry name" value="Thermophilic metalloprotease-like"/>
    <property type="match status" value="1"/>
</dbReference>
<organism evidence="2 3">
    <name type="scientific">Natronorubrum tibetense GA33</name>
    <dbReference type="NCBI Taxonomy" id="1114856"/>
    <lineage>
        <taxon>Archaea</taxon>
        <taxon>Methanobacteriati</taxon>
        <taxon>Methanobacteriota</taxon>
        <taxon>Stenosarchaea group</taxon>
        <taxon>Halobacteria</taxon>
        <taxon>Halobacteriales</taxon>
        <taxon>Natrialbaceae</taxon>
        <taxon>Natronorubrum</taxon>
    </lineage>
</organism>
<dbReference type="Proteomes" id="UP000011599">
    <property type="component" value="Unassembled WGS sequence"/>
</dbReference>
<evidence type="ECO:0000313" key="3">
    <source>
        <dbReference type="Proteomes" id="UP000011599"/>
    </source>
</evidence>
<keyword evidence="1" id="KW-0479">Metal-binding</keyword>
<keyword evidence="2" id="KW-0378">Hydrolase</keyword>
<dbReference type="PATRIC" id="fig|1114856.3.peg.113"/>
<keyword evidence="2" id="KW-0645">Protease</keyword>
<evidence type="ECO:0000256" key="1">
    <source>
        <dbReference type="ARBA" id="ARBA00022723"/>
    </source>
</evidence>
<dbReference type="GO" id="GO:0046872">
    <property type="term" value="F:metal ion binding"/>
    <property type="evidence" value="ECO:0007669"/>
    <property type="project" value="UniProtKB-KW"/>
</dbReference>
<keyword evidence="3" id="KW-1185">Reference proteome</keyword>
<evidence type="ECO:0000313" key="2">
    <source>
        <dbReference type="EMBL" id="ELY46385.1"/>
    </source>
</evidence>
<dbReference type="GO" id="GO:0004177">
    <property type="term" value="F:aminopeptidase activity"/>
    <property type="evidence" value="ECO:0007669"/>
    <property type="project" value="UniProtKB-KW"/>
</dbReference>
<accession>L9WA80</accession>
<gene>
    <name evidence="2" type="ORF">C496_00535</name>
</gene>
<dbReference type="PANTHER" id="PTHR34448">
    <property type="entry name" value="AMINOPEPTIDASE"/>
    <property type="match status" value="1"/>
</dbReference>
<dbReference type="EMBL" id="AOHW01000002">
    <property type="protein sequence ID" value="ELY46385.1"/>
    <property type="molecule type" value="Genomic_DNA"/>
</dbReference>
<keyword evidence="2" id="KW-0031">Aminopeptidase</keyword>
<dbReference type="AlphaFoldDB" id="L9WA80"/>
<proteinExistence type="predicted"/>
<dbReference type="PANTHER" id="PTHR34448:SF1">
    <property type="entry name" value="BLL6088 PROTEIN"/>
    <property type="match status" value="1"/>
</dbReference>
<name>L9WA80_9EURY</name>
<dbReference type="eggNOG" id="arCOG01889">
    <property type="taxonomic scope" value="Archaea"/>
</dbReference>
<sequence>MGDTIHLALGRAYDSNLPDGESGNDSAVHVDMITDVSEDSRLEVDGTVVQRNGRFRWEDGFE</sequence>